<dbReference type="InterPro" id="IPR032675">
    <property type="entry name" value="LRR_dom_sf"/>
</dbReference>
<feature type="domain" description="F-box" evidence="1">
    <location>
        <begin position="7"/>
        <end position="53"/>
    </location>
</feature>
<evidence type="ECO:0000313" key="3">
    <source>
        <dbReference type="Proteomes" id="UP000646827"/>
    </source>
</evidence>
<dbReference type="Gene3D" id="3.80.10.10">
    <property type="entry name" value="Ribonuclease Inhibitor"/>
    <property type="match status" value="1"/>
</dbReference>
<gene>
    <name evidence="2" type="ORF">INT45_010077</name>
</gene>
<organism evidence="2 3">
    <name type="scientific">Circinella minor</name>
    <dbReference type="NCBI Taxonomy" id="1195481"/>
    <lineage>
        <taxon>Eukaryota</taxon>
        <taxon>Fungi</taxon>
        <taxon>Fungi incertae sedis</taxon>
        <taxon>Mucoromycota</taxon>
        <taxon>Mucoromycotina</taxon>
        <taxon>Mucoromycetes</taxon>
        <taxon>Mucorales</taxon>
        <taxon>Lichtheimiaceae</taxon>
        <taxon>Circinella</taxon>
    </lineage>
</organism>
<evidence type="ECO:0000259" key="1">
    <source>
        <dbReference type="PROSITE" id="PS50181"/>
    </source>
</evidence>
<dbReference type="AlphaFoldDB" id="A0A8H7VJS8"/>
<proteinExistence type="predicted"/>
<dbReference type="SUPFAM" id="SSF52047">
    <property type="entry name" value="RNI-like"/>
    <property type="match status" value="1"/>
</dbReference>
<dbReference type="SMART" id="SM00256">
    <property type="entry name" value="FBOX"/>
    <property type="match status" value="1"/>
</dbReference>
<reference evidence="2 3" key="1">
    <citation type="submission" date="2020-12" db="EMBL/GenBank/DDBJ databases">
        <title>Metabolic potential, ecology and presence of endohyphal bacteria is reflected in genomic diversity of Mucoromycotina.</title>
        <authorList>
            <person name="Muszewska A."/>
            <person name="Okrasinska A."/>
            <person name="Steczkiewicz K."/>
            <person name="Drgas O."/>
            <person name="Orlowska M."/>
            <person name="Perlinska-Lenart U."/>
            <person name="Aleksandrzak-Piekarczyk T."/>
            <person name="Szatraj K."/>
            <person name="Zielenkiewicz U."/>
            <person name="Pilsyk S."/>
            <person name="Malc E."/>
            <person name="Mieczkowski P."/>
            <person name="Kruszewska J.S."/>
            <person name="Biernat P."/>
            <person name="Pawlowska J."/>
        </authorList>
    </citation>
    <scope>NUCLEOTIDE SEQUENCE [LARGE SCALE GENOMIC DNA]</scope>
    <source>
        <strain evidence="2 3">CBS 142.35</strain>
    </source>
</reference>
<dbReference type="PROSITE" id="PS50181">
    <property type="entry name" value="FBOX"/>
    <property type="match status" value="1"/>
</dbReference>
<dbReference type="InterPro" id="IPR036047">
    <property type="entry name" value="F-box-like_dom_sf"/>
</dbReference>
<name>A0A8H7VJS8_9FUNG</name>
<protein>
    <recommendedName>
        <fullName evidence="1">F-box domain-containing protein</fullName>
    </recommendedName>
</protein>
<comment type="caution">
    <text evidence="2">The sequence shown here is derived from an EMBL/GenBank/DDBJ whole genome shotgun (WGS) entry which is preliminary data.</text>
</comment>
<accession>A0A8H7VJS8</accession>
<sequence length="252" mass="29429">MVYTSPPTTFERLPFELLWHIFSFASPRERCVARQVSRQLRALCSHPIFWETIDLTHKSLWQLDELQNILTPHLEHIRSIFIQGVRDDSIRYLLNYCPNLEELSVRRWKTLSDHALKCKEHKKLRIFALHGDGTPYTAIDANSLSRLVLRLPSLQNLSLIAHAHIHIPTLLKTIKKNPPQQLQSITLPIYHHDQQYDGMAVSSDYAEQLLRTCPQLEQIFFVPNIGMGFNNIDTNNNKLRPLLVHHRRIIVQ</sequence>
<keyword evidence="3" id="KW-1185">Reference proteome</keyword>
<dbReference type="Pfam" id="PF12937">
    <property type="entry name" value="F-box-like"/>
    <property type="match status" value="1"/>
</dbReference>
<evidence type="ECO:0000313" key="2">
    <source>
        <dbReference type="EMBL" id="KAG2225441.1"/>
    </source>
</evidence>
<dbReference type="Gene3D" id="1.20.1280.50">
    <property type="match status" value="1"/>
</dbReference>
<dbReference type="EMBL" id="JAEPRB010000028">
    <property type="protein sequence ID" value="KAG2225441.1"/>
    <property type="molecule type" value="Genomic_DNA"/>
</dbReference>
<dbReference type="SUPFAM" id="SSF81383">
    <property type="entry name" value="F-box domain"/>
    <property type="match status" value="1"/>
</dbReference>
<dbReference type="OrthoDB" id="550575at2759"/>
<dbReference type="InterPro" id="IPR001810">
    <property type="entry name" value="F-box_dom"/>
</dbReference>
<dbReference type="Proteomes" id="UP000646827">
    <property type="component" value="Unassembled WGS sequence"/>
</dbReference>